<feature type="transmembrane region" description="Helical" evidence="1">
    <location>
        <begin position="9"/>
        <end position="28"/>
    </location>
</feature>
<dbReference type="RefSeq" id="WP_227476858.1">
    <property type="nucleotide sequence ID" value="NZ_JAFMPT010000007.1"/>
</dbReference>
<keyword evidence="1" id="KW-1133">Transmembrane helix</keyword>
<evidence type="ECO:0000256" key="1">
    <source>
        <dbReference type="SAM" id="Phobius"/>
    </source>
</evidence>
<protein>
    <recommendedName>
        <fullName evidence="4">YD repeat-containing protein</fullName>
    </recommendedName>
</protein>
<keyword evidence="1" id="KW-0472">Membrane</keyword>
<accession>A0ABS8EN42</accession>
<reference evidence="2" key="1">
    <citation type="submission" date="2021-03" db="EMBL/GenBank/DDBJ databases">
        <authorList>
            <person name="Ping X."/>
        </authorList>
    </citation>
    <scope>NUCLEOTIDE SEQUENCE</scope>
    <source>
        <strain evidence="2">E313</strain>
    </source>
</reference>
<evidence type="ECO:0000313" key="2">
    <source>
        <dbReference type="EMBL" id="MCC1484412.1"/>
    </source>
</evidence>
<dbReference type="Proteomes" id="UP000778797">
    <property type="component" value="Unassembled WGS sequence"/>
</dbReference>
<gene>
    <name evidence="2" type="ORF">J1C55_07430</name>
</gene>
<sequence length="307" mass="37238">MKNNYFKKAIIHVSIIYFYLFTILLLVGCKSINKIHRLYYDRYKTDDAYFKMADVINPKNLDTLIFNKVNVYSYNIKKNNSIKDSSLINIQFLSKVLKDLEHKTYPIITDSLGREIQKNRETRNGKIIPIYKKNYYVSSQIKEIIYYNNSGRLFRSHLHFYDASSRLSKIEIYDLYHPENPFLEQENIIIYKKNYKEQEIELHYKDDEKTLETRIINKYNPKGEKIFYKVELIDENGSTDRFYGEKYYYESNFLIEQEIFNSENITSLISYKYNKYNMPIEVKSIRKETNEVISFYRYFYESYNTKK</sequence>
<dbReference type="EMBL" id="JAFMPT010000007">
    <property type="protein sequence ID" value="MCC1484412.1"/>
    <property type="molecule type" value="Genomic_DNA"/>
</dbReference>
<evidence type="ECO:0008006" key="4">
    <source>
        <dbReference type="Google" id="ProtNLM"/>
    </source>
</evidence>
<reference evidence="2" key="2">
    <citation type="submission" date="2021-10" db="EMBL/GenBank/DDBJ databases">
        <title>Genome of Winogradskyella sp. E313.</title>
        <authorList>
            <person name="Zhou Y."/>
        </authorList>
    </citation>
    <scope>NUCLEOTIDE SEQUENCE</scope>
    <source>
        <strain evidence="2">E313</strain>
    </source>
</reference>
<proteinExistence type="predicted"/>
<keyword evidence="1" id="KW-0812">Transmembrane</keyword>
<evidence type="ECO:0000313" key="3">
    <source>
        <dbReference type="Proteomes" id="UP000778797"/>
    </source>
</evidence>
<dbReference type="PROSITE" id="PS51257">
    <property type="entry name" value="PROKAR_LIPOPROTEIN"/>
    <property type="match status" value="1"/>
</dbReference>
<comment type="caution">
    <text evidence="2">The sequence shown here is derived from an EMBL/GenBank/DDBJ whole genome shotgun (WGS) entry which is preliminary data.</text>
</comment>
<name>A0ABS8EN42_9FLAO</name>
<organism evidence="2 3">
    <name type="scientific">Winogradskyella immobilis</name>
    <dbReference type="NCBI Taxonomy" id="2816852"/>
    <lineage>
        <taxon>Bacteria</taxon>
        <taxon>Pseudomonadati</taxon>
        <taxon>Bacteroidota</taxon>
        <taxon>Flavobacteriia</taxon>
        <taxon>Flavobacteriales</taxon>
        <taxon>Flavobacteriaceae</taxon>
        <taxon>Winogradskyella</taxon>
    </lineage>
</organism>
<keyword evidence="3" id="KW-1185">Reference proteome</keyword>